<dbReference type="EMBL" id="JACGCM010002328">
    <property type="protein sequence ID" value="KAF6141361.1"/>
    <property type="molecule type" value="Genomic_DNA"/>
</dbReference>
<feature type="region of interest" description="Disordered" evidence="1">
    <location>
        <begin position="209"/>
        <end position="232"/>
    </location>
</feature>
<accession>A0A7J7LFB6</accession>
<evidence type="ECO:0000256" key="1">
    <source>
        <dbReference type="SAM" id="MobiDB-lite"/>
    </source>
</evidence>
<protein>
    <submittedName>
        <fullName evidence="3">Uncharacterized protein</fullName>
    </submittedName>
</protein>
<comment type="caution">
    <text evidence="3">The sequence shown here is derived from an EMBL/GenBank/DDBJ whole genome shotgun (WGS) entry which is preliminary data.</text>
</comment>
<evidence type="ECO:0000313" key="4">
    <source>
        <dbReference type="Proteomes" id="UP000541444"/>
    </source>
</evidence>
<gene>
    <name evidence="3" type="ORF">GIB67_008538</name>
</gene>
<sequence>MKRQIRPIHDKFMTWSDDLVLHLSIFAPIAIGHIGLLLIGNKFRVQQWVVWGNSFVAFGVVALNYVKSHNKATELQFSIHHSTLMKLKDKLTEILRQNAFMEKVVQVLTGGGHRRLELKKQGDPIIEIGREDNKFGEEDNDWAASNGDARNELTVYEDHSSSETWTCRRRSQEEAFSCFETRPQRVDEPSARYNEILYQVVLEQRNIRSNPAAAEAEARRGLSVARKLGSGR</sequence>
<feature type="transmembrane region" description="Helical" evidence="2">
    <location>
        <begin position="45"/>
        <end position="66"/>
    </location>
</feature>
<keyword evidence="2" id="KW-0812">Transmembrane</keyword>
<evidence type="ECO:0000256" key="2">
    <source>
        <dbReference type="SAM" id="Phobius"/>
    </source>
</evidence>
<name>A0A7J7LFB6_9MAGN</name>
<reference evidence="3 4" key="1">
    <citation type="journal article" date="2020" name="IScience">
        <title>Genome Sequencing of the Endangered Kingdonia uniflora (Circaeasteraceae, Ranunculales) Reveals Potential Mechanisms of Evolutionary Specialization.</title>
        <authorList>
            <person name="Sun Y."/>
            <person name="Deng T."/>
            <person name="Zhang A."/>
            <person name="Moore M.J."/>
            <person name="Landis J.B."/>
            <person name="Lin N."/>
            <person name="Zhang H."/>
            <person name="Zhang X."/>
            <person name="Huang J."/>
            <person name="Zhang X."/>
            <person name="Sun H."/>
            <person name="Wang H."/>
        </authorList>
    </citation>
    <scope>NUCLEOTIDE SEQUENCE [LARGE SCALE GENOMIC DNA]</scope>
    <source>
        <strain evidence="3">TB1705</strain>
        <tissue evidence="3">Leaf</tissue>
    </source>
</reference>
<organism evidence="3 4">
    <name type="scientific">Kingdonia uniflora</name>
    <dbReference type="NCBI Taxonomy" id="39325"/>
    <lineage>
        <taxon>Eukaryota</taxon>
        <taxon>Viridiplantae</taxon>
        <taxon>Streptophyta</taxon>
        <taxon>Embryophyta</taxon>
        <taxon>Tracheophyta</taxon>
        <taxon>Spermatophyta</taxon>
        <taxon>Magnoliopsida</taxon>
        <taxon>Ranunculales</taxon>
        <taxon>Circaeasteraceae</taxon>
        <taxon>Kingdonia</taxon>
    </lineage>
</organism>
<keyword evidence="2" id="KW-0472">Membrane</keyword>
<keyword evidence="2" id="KW-1133">Transmembrane helix</keyword>
<evidence type="ECO:0000313" key="3">
    <source>
        <dbReference type="EMBL" id="KAF6141361.1"/>
    </source>
</evidence>
<dbReference type="AlphaFoldDB" id="A0A7J7LFB6"/>
<proteinExistence type="predicted"/>
<keyword evidence="4" id="KW-1185">Reference proteome</keyword>
<dbReference type="Proteomes" id="UP000541444">
    <property type="component" value="Unassembled WGS sequence"/>
</dbReference>
<feature type="transmembrane region" description="Helical" evidence="2">
    <location>
        <begin position="20"/>
        <end position="39"/>
    </location>
</feature>